<evidence type="ECO:0000313" key="2">
    <source>
        <dbReference type="EMBL" id="QKD04022.1"/>
    </source>
</evidence>
<protein>
    <submittedName>
        <fullName evidence="2">Uncharacterized protein</fullName>
    </submittedName>
</protein>
<proteinExistence type="predicted"/>
<reference evidence="2 3" key="1">
    <citation type="submission" date="2018-10" db="EMBL/GenBank/DDBJ databases">
        <authorList>
            <person name="Perry B.J."/>
            <person name="Sullivan J.T."/>
            <person name="Murphy R.J.T."/>
            <person name="Ramsay J.P."/>
            <person name="Ronson C.W."/>
        </authorList>
    </citation>
    <scope>NUCLEOTIDE SEQUENCE [LARGE SCALE GENOMIC DNA]</scope>
    <source>
        <strain evidence="2 3">R88b</strain>
    </source>
</reference>
<organism evidence="2 3">
    <name type="scientific">Mesorhizobium loti R88b</name>
    <dbReference type="NCBI Taxonomy" id="935548"/>
    <lineage>
        <taxon>Bacteria</taxon>
        <taxon>Pseudomonadati</taxon>
        <taxon>Pseudomonadota</taxon>
        <taxon>Alphaproteobacteria</taxon>
        <taxon>Hyphomicrobiales</taxon>
        <taxon>Phyllobacteriaceae</taxon>
        <taxon>Mesorhizobium</taxon>
    </lineage>
</organism>
<sequence length="152" mass="16296">MRIFFGALLASGVFSAPAFGADIEGPMKQFGLMGAWSSNCGRDISQPKMDRVTFAGPSGGEMTATILDKNSGVLVTTVDQVTESALVASDEIGIGLHPVTVTRSDGKAASQHEYDNMHLVFQKVGARIEVVRVQFEGLPEIQRSAFFEKCPN</sequence>
<dbReference type="Proteomes" id="UP000503017">
    <property type="component" value="Chromosome"/>
</dbReference>
<evidence type="ECO:0000256" key="1">
    <source>
        <dbReference type="SAM" id="SignalP"/>
    </source>
</evidence>
<keyword evidence="1" id="KW-0732">Signal</keyword>
<feature type="chain" id="PRO_5027063945" evidence="1">
    <location>
        <begin position="21"/>
        <end position="152"/>
    </location>
</feature>
<evidence type="ECO:0000313" key="3">
    <source>
        <dbReference type="Proteomes" id="UP000503017"/>
    </source>
</evidence>
<name>A0A6M7WNR8_RHILI</name>
<dbReference type="AlphaFoldDB" id="A0A6M7WNR8"/>
<accession>A0A6M7WNR8</accession>
<feature type="signal peptide" evidence="1">
    <location>
        <begin position="1"/>
        <end position="20"/>
    </location>
</feature>
<dbReference type="EMBL" id="CP033367">
    <property type="protein sequence ID" value="QKD04022.1"/>
    <property type="molecule type" value="Genomic_DNA"/>
</dbReference>
<gene>
    <name evidence="2" type="ORF">EB235_23125</name>
</gene>
<dbReference type="RefSeq" id="WP_027028808.1">
    <property type="nucleotide sequence ID" value="NZ_CP033367.1"/>
</dbReference>